<name>A0AAC9KB90_9PROT</name>
<proteinExistence type="predicted"/>
<feature type="compositionally biased region" description="Basic and acidic residues" evidence="1">
    <location>
        <begin position="73"/>
        <end position="91"/>
    </location>
</feature>
<reference evidence="3" key="1">
    <citation type="submission" date="2016-11" db="EMBL/GenBank/DDBJ databases">
        <title>Comparative genomic and phenotypic analysis of Granulibacter bethesdensis clinical isolates from patients with chronic granulomatous disease.</title>
        <authorList>
            <person name="Zarember K.A."/>
            <person name="Porcella S.F."/>
            <person name="Chu J."/>
            <person name="Ding L."/>
            <person name="Dahlstrom E."/>
            <person name="Barbian K."/>
            <person name="Martens C."/>
            <person name="Sykora L."/>
            <person name="Kramer S."/>
            <person name="Pettinato A.M."/>
            <person name="Hong H."/>
            <person name="Wald G."/>
            <person name="Berg L.J."/>
            <person name="Rogge L.S."/>
            <person name="Greenberg D.E."/>
            <person name="Falcone E.L."/>
            <person name="Neves J.F."/>
            <person name="Simoes M.J."/>
            <person name="Casal M."/>
            <person name="Rodriguez-Lopez F.C."/>
            <person name="Zelazny A."/>
            <person name="Gallin J.I."/>
            <person name="Holland S.M."/>
        </authorList>
    </citation>
    <scope>NUCLEOTIDE SEQUENCE [LARGE SCALE GENOMIC DNA]</scope>
    <source>
        <strain evidence="3">NIH9.1</strain>
    </source>
</reference>
<evidence type="ECO:0000313" key="2">
    <source>
        <dbReference type="EMBL" id="APH53587.1"/>
    </source>
</evidence>
<feature type="compositionally biased region" description="Polar residues" evidence="1">
    <location>
        <begin position="93"/>
        <end position="106"/>
    </location>
</feature>
<gene>
    <name evidence="2" type="ORF">GbCGDNIH9_8406</name>
</gene>
<accession>A0AAC9KB90</accession>
<dbReference type="EMBL" id="CP018191">
    <property type="protein sequence ID" value="APH53587.1"/>
    <property type="molecule type" value="Genomic_DNA"/>
</dbReference>
<feature type="region of interest" description="Disordered" evidence="1">
    <location>
        <begin position="70"/>
        <end position="106"/>
    </location>
</feature>
<evidence type="ECO:0000256" key="1">
    <source>
        <dbReference type="SAM" id="MobiDB-lite"/>
    </source>
</evidence>
<organism evidence="2 3">
    <name type="scientific">Granulibacter bethesdensis</name>
    <dbReference type="NCBI Taxonomy" id="364410"/>
    <lineage>
        <taxon>Bacteria</taxon>
        <taxon>Pseudomonadati</taxon>
        <taxon>Pseudomonadota</taxon>
        <taxon>Alphaproteobacteria</taxon>
        <taxon>Acetobacterales</taxon>
        <taxon>Acetobacteraceae</taxon>
        <taxon>Granulibacter</taxon>
    </lineage>
</organism>
<protein>
    <submittedName>
        <fullName evidence="2">Uncharacterized protein</fullName>
    </submittedName>
</protein>
<dbReference type="AlphaFoldDB" id="A0AAC9KB90"/>
<sequence length="106" mass="11838">MPADRDCAAFGAPFAAVLVEEAEEDLVIRFLVHTEIRRRHLAYLLKGNFIRPSRSLACAKAAEGQQARLYAGKGEKPEENRPGLSGWRERGFMTQSQSSDVDYQLA</sequence>
<dbReference type="Proteomes" id="UP000182373">
    <property type="component" value="Chromosome"/>
</dbReference>
<evidence type="ECO:0000313" key="3">
    <source>
        <dbReference type="Proteomes" id="UP000182373"/>
    </source>
</evidence>